<evidence type="ECO:0000256" key="1">
    <source>
        <dbReference type="SAM" id="Phobius"/>
    </source>
</evidence>
<dbReference type="Proteomes" id="UP000576225">
    <property type="component" value="Unassembled WGS sequence"/>
</dbReference>
<reference evidence="2 3" key="1">
    <citation type="submission" date="2020-04" db="EMBL/GenBank/DDBJ databases">
        <authorList>
            <person name="Hitch T.C.A."/>
            <person name="Wylensek D."/>
            <person name="Clavel T."/>
        </authorList>
    </citation>
    <scope>NUCLEOTIDE SEQUENCE [LARGE SCALE GENOMIC DNA]</scope>
    <source>
        <strain evidence="2 3">COR2-253-APC-1A</strain>
    </source>
</reference>
<protein>
    <recommendedName>
        <fullName evidence="4">Transcriptional activator TraM</fullName>
    </recommendedName>
</protein>
<evidence type="ECO:0000313" key="2">
    <source>
        <dbReference type="EMBL" id="NMD85000.1"/>
    </source>
</evidence>
<evidence type="ECO:0008006" key="4">
    <source>
        <dbReference type="Google" id="ProtNLM"/>
    </source>
</evidence>
<keyword evidence="1" id="KW-0812">Transmembrane</keyword>
<keyword evidence="1" id="KW-0472">Membrane</keyword>
<comment type="caution">
    <text evidence="2">The sequence shown here is derived from an EMBL/GenBank/DDBJ whole genome shotgun (WGS) entry which is preliminary data.</text>
</comment>
<sequence>MSEKVSLDREQEAIQEPSLRDAVLEMLSSDGTAAYPVIEKLAAFENSYPNDIVYALILENEITHRMLNQLAIRQQQQNQVIAGRLTERLDSWQEQLRRDMIRRDLIARSQFRRLVALHRERFLTRTILFTAVGISALLAGLGIYWLYRLIGG</sequence>
<accession>A0A848ATR1</accession>
<evidence type="ECO:0000313" key="3">
    <source>
        <dbReference type="Proteomes" id="UP000576225"/>
    </source>
</evidence>
<gene>
    <name evidence="2" type="ORF">HF882_00220</name>
</gene>
<organism evidence="2 3">
    <name type="scientific">Victivallis vadensis</name>
    <dbReference type="NCBI Taxonomy" id="172901"/>
    <lineage>
        <taxon>Bacteria</taxon>
        <taxon>Pseudomonadati</taxon>
        <taxon>Lentisphaerota</taxon>
        <taxon>Lentisphaeria</taxon>
        <taxon>Victivallales</taxon>
        <taxon>Victivallaceae</taxon>
        <taxon>Victivallis</taxon>
    </lineage>
</organism>
<dbReference type="AlphaFoldDB" id="A0A848ATR1"/>
<keyword evidence="1" id="KW-1133">Transmembrane helix</keyword>
<feature type="transmembrane region" description="Helical" evidence="1">
    <location>
        <begin position="122"/>
        <end position="147"/>
    </location>
</feature>
<proteinExistence type="predicted"/>
<name>A0A848ATR1_9BACT</name>
<dbReference type="EMBL" id="JABAEW010000001">
    <property type="protein sequence ID" value="NMD85000.1"/>
    <property type="molecule type" value="Genomic_DNA"/>
</dbReference>
<dbReference type="RefSeq" id="WP_168961124.1">
    <property type="nucleotide sequence ID" value="NZ_JABAEW010000001.1"/>
</dbReference>